<evidence type="ECO:0000259" key="1">
    <source>
        <dbReference type="SMART" id="SM00829"/>
    </source>
</evidence>
<dbReference type="SUPFAM" id="SSF50129">
    <property type="entry name" value="GroES-like"/>
    <property type="match status" value="1"/>
</dbReference>
<dbReference type="CDD" id="cd08276">
    <property type="entry name" value="MDR7"/>
    <property type="match status" value="1"/>
</dbReference>
<dbReference type="Pfam" id="PF00107">
    <property type="entry name" value="ADH_zinc_N"/>
    <property type="match status" value="1"/>
</dbReference>
<keyword evidence="3" id="KW-1185">Reference proteome</keyword>
<gene>
    <name evidence="2" type="ORF">WG900_10895</name>
</gene>
<sequence>MKAIRVTNPGRYEDLEICEEAAPEIGRRDVLIRVRAASLNFRDTIIAKGTYPGPLAHRVVPLSDGAGDVVAVGADVTRVKVGDRVTANCSCDWVAGPMMSEYRANSIGTTIDGMLAEFVRVEERAVIPLPESLSYIEAASLPCAAVSAWSALHVAAPLTPGQTVLIQGTGGVSLFGLQIARMFGARVLALTSTEEKAEKLLALGAEAVVNYRDTPDWEHSILELTDGKGVHKVIEIGGAGTINHSIACTRLGGEIGLVGYVTGMGGGIPPISIQMRSVNLKAISIGPRLSFQALLDAMDATGTLPVIDSVFPFSEFREALNHLESGSHFGKIVIELAN</sequence>
<evidence type="ECO:0000313" key="2">
    <source>
        <dbReference type="EMBL" id="MEJ6010427.1"/>
    </source>
</evidence>
<dbReference type="InterPro" id="IPR020843">
    <property type="entry name" value="ER"/>
</dbReference>
<feature type="domain" description="Enoyl reductase (ER)" evidence="1">
    <location>
        <begin position="10"/>
        <end position="334"/>
    </location>
</feature>
<accession>A0ABU8S908</accession>
<dbReference type="InterPro" id="IPR052711">
    <property type="entry name" value="Zinc_ADH-like"/>
</dbReference>
<dbReference type="Proteomes" id="UP001379235">
    <property type="component" value="Unassembled WGS sequence"/>
</dbReference>
<dbReference type="SMART" id="SM00829">
    <property type="entry name" value="PKS_ER"/>
    <property type="match status" value="1"/>
</dbReference>
<dbReference type="InterPro" id="IPR011032">
    <property type="entry name" value="GroES-like_sf"/>
</dbReference>
<dbReference type="InterPro" id="IPR013149">
    <property type="entry name" value="ADH-like_C"/>
</dbReference>
<dbReference type="RefSeq" id="WP_339967069.1">
    <property type="nucleotide sequence ID" value="NZ_JBBHJY010000005.1"/>
</dbReference>
<dbReference type="PANTHER" id="PTHR45033">
    <property type="match status" value="1"/>
</dbReference>
<dbReference type="Pfam" id="PF08240">
    <property type="entry name" value="ADH_N"/>
    <property type="match status" value="1"/>
</dbReference>
<evidence type="ECO:0000313" key="3">
    <source>
        <dbReference type="Proteomes" id="UP001379235"/>
    </source>
</evidence>
<dbReference type="PANTHER" id="PTHR45033:SF2">
    <property type="entry name" value="ZINC-TYPE ALCOHOL DEHYDROGENASE-LIKE PROTEIN C1773.06C"/>
    <property type="match status" value="1"/>
</dbReference>
<protein>
    <submittedName>
        <fullName evidence="2">NAD(P)-dependent alcohol dehydrogenase</fullName>
    </submittedName>
</protein>
<dbReference type="SUPFAM" id="SSF51735">
    <property type="entry name" value="NAD(P)-binding Rossmann-fold domains"/>
    <property type="match status" value="1"/>
</dbReference>
<organism evidence="2 3">
    <name type="scientific">Novosphingobium aquae</name>
    <dbReference type="NCBI Taxonomy" id="3133435"/>
    <lineage>
        <taxon>Bacteria</taxon>
        <taxon>Pseudomonadati</taxon>
        <taxon>Pseudomonadota</taxon>
        <taxon>Alphaproteobacteria</taxon>
        <taxon>Sphingomonadales</taxon>
        <taxon>Sphingomonadaceae</taxon>
        <taxon>Novosphingobium</taxon>
    </lineage>
</organism>
<comment type="caution">
    <text evidence="2">The sequence shown here is derived from an EMBL/GenBank/DDBJ whole genome shotgun (WGS) entry which is preliminary data.</text>
</comment>
<dbReference type="Gene3D" id="3.40.50.720">
    <property type="entry name" value="NAD(P)-binding Rossmann-like Domain"/>
    <property type="match status" value="1"/>
</dbReference>
<reference evidence="2 3" key="1">
    <citation type="submission" date="2024-03" db="EMBL/GenBank/DDBJ databases">
        <authorList>
            <person name="Jo J.-H."/>
        </authorList>
    </citation>
    <scope>NUCLEOTIDE SEQUENCE [LARGE SCALE GENOMIC DNA]</scope>
    <source>
        <strain evidence="2 3">AS3R-12</strain>
    </source>
</reference>
<dbReference type="InterPro" id="IPR036291">
    <property type="entry name" value="NAD(P)-bd_dom_sf"/>
</dbReference>
<dbReference type="InterPro" id="IPR013154">
    <property type="entry name" value="ADH-like_N"/>
</dbReference>
<name>A0ABU8S908_9SPHN</name>
<dbReference type="EMBL" id="JBBHJY010000005">
    <property type="protein sequence ID" value="MEJ6010427.1"/>
    <property type="molecule type" value="Genomic_DNA"/>
</dbReference>
<dbReference type="Gene3D" id="3.90.180.10">
    <property type="entry name" value="Medium-chain alcohol dehydrogenases, catalytic domain"/>
    <property type="match status" value="1"/>
</dbReference>
<proteinExistence type="predicted"/>